<dbReference type="PROSITE" id="PS00198">
    <property type="entry name" value="4FE4S_FER_1"/>
    <property type="match status" value="1"/>
</dbReference>
<dbReference type="InterPro" id="IPR014729">
    <property type="entry name" value="Rossmann-like_a/b/a_fold"/>
</dbReference>
<dbReference type="Gene3D" id="3.30.70.20">
    <property type="match status" value="1"/>
</dbReference>
<dbReference type="Gene3D" id="3.40.50.620">
    <property type="entry name" value="HUPs"/>
    <property type="match status" value="1"/>
</dbReference>
<gene>
    <name evidence="1" type="ORF">E4P47_07635</name>
</gene>
<dbReference type="InterPro" id="IPR017896">
    <property type="entry name" value="4Fe4S_Fe-S-bd"/>
</dbReference>
<organism evidence="1 2">
    <name type="scientific">Porphyromonas levii</name>
    <dbReference type="NCBI Taxonomy" id="28114"/>
    <lineage>
        <taxon>Bacteria</taxon>
        <taxon>Pseudomonadati</taxon>
        <taxon>Bacteroidota</taxon>
        <taxon>Bacteroidia</taxon>
        <taxon>Bacteroidales</taxon>
        <taxon>Porphyromonadaceae</taxon>
        <taxon>Porphyromonas</taxon>
    </lineage>
</organism>
<comment type="caution">
    <text evidence="1">The sequence shown here is derived from an EMBL/GenBank/DDBJ whole genome shotgun (WGS) entry which is preliminary data.</text>
</comment>
<reference evidence="1 2" key="1">
    <citation type="submission" date="2019-03" db="EMBL/GenBank/DDBJ databases">
        <title>Porphyromonas levii Isolated from the Uterus of Dairy Cows.</title>
        <authorList>
            <person name="Francis A.M."/>
        </authorList>
    </citation>
    <scope>NUCLEOTIDE SEQUENCE [LARGE SCALE GENOMIC DNA]</scope>
    <source>
        <strain evidence="1 2">AF5678</strain>
    </source>
</reference>
<proteinExistence type="predicted"/>
<dbReference type="PROSITE" id="PS51379">
    <property type="entry name" value="4FE4S_FER_2"/>
    <property type="match status" value="1"/>
</dbReference>
<dbReference type="EMBL" id="SPNC01000127">
    <property type="protein sequence ID" value="TFH94406.1"/>
    <property type="molecule type" value="Genomic_DNA"/>
</dbReference>
<dbReference type="Proteomes" id="UP000297225">
    <property type="component" value="Unassembled WGS sequence"/>
</dbReference>
<dbReference type="SUPFAM" id="SSF52402">
    <property type="entry name" value="Adenine nucleotide alpha hydrolases-like"/>
    <property type="match status" value="1"/>
</dbReference>
<dbReference type="InterPro" id="IPR050128">
    <property type="entry name" value="Sulfate_adenylyltrnsfr_sub2"/>
</dbReference>
<name>A0A4Y8WMN5_9PORP</name>
<keyword evidence="2" id="KW-1185">Reference proteome</keyword>
<evidence type="ECO:0000313" key="1">
    <source>
        <dbReference type="EMBL" id="TFH94406.1"/>
    </source>
</evidence>
<dbReference type="Pfam" id="PF01507">
    <property type="entry name" value="PAPS_reduct"/>
    <property type="match status" value="1"/>
</dbReference>
<protein>
    <submittedName>
        <fullName evidence="1">Phosphoadenosine phosphosulfate reductase</fullName>
    </submittedName>
</protein>
<dbReference type="GO" id="GO:0003824">
    <property type="term" value="F:catalytic activity"/>
    <property type="evidence" value="ECO:0007669"/>
    <property type="project" value="InterPro"/>
</dbReference>
<dbReference type="AlphaFoldDB" id="A0A4Y8WMN5"/>
<accession>A0A4Y8WMN5</accession>
<dbReference type="PANTHER" id="PTHR43196">
    <property type="entry name" value="SULFATE ADENYLYLTRANSFERASE SUBUNIT 2"/>
    <property type="match status" value="1"/>
</dbReference>
<dbReference type="PANTHER" id="PTHR43196:SF2">
    <property type="entry name" value="PHOSPHOADENOSINE PHOSPHOSULFATE REDUCTASE"/>
    <property type="match status" value="1"/>
</dbReference>
<dbReference type="InterPro" id="IPR017900">
    <property type="entry name" value="4Fe4S_Fe_S_CS"/>
</dbReference>
<dbReference type="RefSeq" id="WP_134849807.1">
    <property type="nucleotide sequence ID" value="NZ_CP197400.1"/>
</dbReference>
<dbReference type="InterPro" id="IPR002500">
    <property type="entry name" value="PAPS_reduct_dom"/>
</dbReference>
<dbReference type="SUPFAM" id="SSF54862">
    <property type="entry name" value="4Fe-4S ferredoxins"/>
    <property type="match status" value="1"/>
</dbReference>
<evidence type="ECO:0000313" key="2">
    <source>
        <dbReference type="Proteomes" id="UP000297225"/>
    </source>
</evidence>
<sequence>MYKVVWDIETRGIRLISYTSEEALGIIPRPVFWEELDLLRLRDFGWSFSNAKEPLMWACNKQYFYNGELMFEAKDANVYDDAKLIFQPDKESPIVLEPVDVNEMLSRNKDFMFLLESEAIEFIRDTYLQYMTANQSSKKVAANQLDYDILLERAEKKHKRKMALIKEDCDSFDIIPLDTANAEDKRIYQTSKIDKFLASFSGGKDSQVVLDLCTRAIPSTDFEVIYSDTGYELPSSLSLYEDVKKYYTNLFPDLKFSIAKNHESVLNYWDKIGTPSDTHRWCCSVMKTAPLYRMLKIEGTNKQAKVLAFEGTRAEESTRRSKYERIGKGVKHNQVINARPILEWNTAEIFLYLFKYNLPINEAYRAGKPRVGCLICPFSSEWDDMIVNKKFPNELKPFLTRIEQIAIDRNIPNKEEYVKGHKWKLRASGKFMNTKTSIAFTSSNNSLTAKVVGAQESFFTWIRTLGDSQFSSTPSGVIGEFRYKQTIYGFEIVYDKSNKSNYTITFNNIGDTTLIGLIKRVVYKTAYCIQCEACEVECPTGALSVYPIVKIDSTKCIHCLKCLTFHNKGCIVADSISMPQTNKEKLTGISGYGTFGLREEWLDAYFRNKNDFWSENYLGKKQIPSLKAWLFHAGISDSKGNITPLGELLSGLYQSMSHLVWEVIWTNLSYSSPLVKWFIRNVNFDTKYSKSLLLGFYDEQYAEGHTTFKYSLDALYNTLNSSPIGSIFEQKVSVSKTEDLRKSHNSISEGGIIYSLFRYAEHHYIKSFRVQDIYESESFTGLFSEFGTDKDVFEKNLRSFSTNSDILTADLTMGLDHITLNEDYDSLKALKLITTP</sequence>
<dbReference type="OrthoDB" id="9794018at2"/>